<proteinExistence type="predicted"/>
<keyword evidence="3" id="KW-1185">Reference proteome</keyword>
<dbReference type="Gene3D" id="3.90.1580.10">
    <property type="entry name" value="paralog of FGE (formylglycine-generating enzyme)"/>
    <property type="match status" value="1"/>
</dbReference>
<dbReference type="InterPro" id="IPR005532">
    <property type="entry name" value="SUMF_dom"/>
</dbReference>
<feature type="domain" description="Sulfatase-modifying factor enzyme-like" evidence="1">
    <location>
        <begin position="179"/>
        <end position="328"/>
    </location>
</feature>
<sequence>MRAAGRELLSLALMDARNHTLRLLAVFEQAAAQGQQFPCREDVELPLWVAGHVAWQSEYWIGRNPQHGRGAACPADGLRLASIEPRADDWFNPALAPHDARWQLGLPGYEEVRAYMLATLEGTLELLDKAAEDDPGLYFFRVALLHEDLRCEQLVTLAQTLGVALPLALPVGMQAREPLQVPAADWSLGAAPGGFALDVEKWAHEVPVPEFEIDAQPVHWGQFVEFVGDGGYDRVELWHPDGWQWLMEQAAREGRRGPRHVEQIGGAGGAVLQSVFGRPARMAASQCVMHVSWWEADAYARWSGRRLPTEVEWDMAAQVAARRGFRWGEVREWTAGTLRPWPGFEPDAWTAHTELEAQPLFGQARVQRGASFATPPRLRDSRLRRFALPHRDDAFVGFRTCSF</sequence>
<dbReference type="EMBL" id="CP010951">
    <property type="protein sequence ID" value="AMO25564.1"/>
    <property type="molecule type" value="Genomic_DNA"/>
</dbReference>
<dbReference type="SUPFAM" id="SSF56436">
    <property type="entry name" value="C-type lectin-like"/>
    <property type="match status" value="1"/>
</dbReference>
<evidence type="ECO:0000313" key="2">
    <source>
        <dbReference type="EMBL" id="AMO25564.1"/>
    </source>
</evidence>
<dbReference type="InterPro" id="IPR051043">
    <property type="entry name" value="Sulfatase_Mod_Factor_Kinase"/>
</dbReference>
<dbReference type="Pfam" id="PF03781">
    <property type="entry name" value="FGE-sulfatase"/>
    <property type="match status" value="1"/>
</dbReference>
<dbReference type="AlphaFoldDB" id="A0A127K047"/>
<dbReference type="InterPro" id="IPR016187">
    <property type="entry name" value="CTDL_fold"/>
</dbReference>
<evidence type="ECO:0000313" key="3">
    <source>
        <dbReference type="Proteomes" id="UP000070433"/>
    </source>
</evidence>
<dbReference type="InterPro" id="IPR042095">
    <property type="entry name" value="SUMF_sf"/>
</dbReference>
<name>A0A127K047_9BURK</name>
<gene>
    <name evidence="2" type="ORF">UC35_18625</name>
</gene>
<dbReference type="PANTHER" id="PTHR23150:SF36">
    <property type="entry name" value="HERCYNINE OXYGENASE"/>
    <property type="match status" value="1"/>
</dbReference>
<reference evidence="2 3" key="1">
    <citation type="journal article" date="2014" name="Int. J. Syst. Evol. Microbiol.">
        <title>Ramlibacter solisilvae sp. nov., isolated from forest soil, and emended description of the genus Ramlibacter.</title>
        <authorList>
            <person name="Lee H.J."/>
            <person name="Lee S.H."/>
            <person name="Lee S.S."/>
            <person name="Lee J.S."/>
            <person name="Kim Y."/>
            <person name="Kim S.C."/>
            <person name="Jeon C.O."/>
        </authorList>
    </citation>
    <scope>NUCLEOTIDE SEQUENCE [LARGE SCALE GENOMIC DNA]</scope>
    <source>
        <strain evidence="2 3">5-10</strain>
    </source>
</reference>
<evidence type="ECO:0000259" key="1">
    <source>
        <dbReference type="Pfam" id="PF03781"/>
    </source>
</evidence>
<accession>A0A127K047</accession>
<dbReference type="Proteomes" id="UP000070433">
    <property type="component" value="Chromosome"/>
</dbReference>
<dbReference type="PATRIC" id="fig|94132.3.peg.3803"/>
<organism evidence="2 3">
    <name type="scientific">Ramlibacter tataouinensis</name>
    <dbReference type="NCBI Taxonomy" id="94132"/>
    <lineage>
        <taxon>Bacteria</taxon>
        <taxon>Pseudomonadati</taxon>
        <taxon>Pseudomonadota</taxon>
        <taxon>Betaproteobacteria</taxon>
        <taxon>Burkholderiales</taxon>
        <taxon>Comamonadaceae</taxon>
        <taxon>Ramlibacter</taxon>
    </lineage>
</organism>
<dbReference type="PANTHER" id="PTHR23150">
    <property type="entry name" value="SULFATASE MODIFYING FACTOR 1, 2"/>
    <property type="match status" value="1"/>
</dbReference>
<protein>
    <recommendedName>
        <fullName evidence="1">Sulfatase-modifying factor enzyme-like domain-containing protein</fullName>
    </recommendedName>
</protein>